<evidence type="ECO:0000256" key="1">
    <source>
        <dbReference type="SAM" id="MobiDB-lite"/>
    </source>
</evidence>
<dbReference type="EMBL" id="BGPR01002317">
    <property type="protein sequence ID" value="GBM71501.1"/>
    <property type="molecule type" value="Genomic_DNA"/>
</dbReference>
<accession>A0A4Y2I1B7</accession>
<dbReference type="Proteomes" id="UP000499080">
    <property type="component" value="Unassembled WGS sequence"/>
</dbReference>
<reference evidence="2 3" key="1">
    <citation type="journal article" date="2019" name="Sci. Rep.">
        <title>Orb-weaving spider Araneus ventricosus genome elucidates the spidroin gene catalogue.</title>
        <authorList>
            <person name="Kono N."/>
            <person name="Nakamura H."/>
            <person name="Ohtoshi R."/>
            <person name="Moran D.A.P."/>
            <person name="Shinohara A."/>
            <person name="Yoshida Y."/>
            <person name="Fujiwara M."/>
            <person name="Mori M."/>
            <person name="Tomita M."/>
            <person name="Arakawa K."/>
        </authorList>
    </citation>
    <scope>NUCLEOTIDE SEQUENCE [LARGE SCALE GENOMIC DNA]</scope>
</reference>
<name>A0A4Y2I1B7_ARAVE</name>
<keyword evidence="3" id="KW-1185">Reference proteome</keyword>
<evidence type="ECO:0000313" key="3">
    <source>
        <dbReference type="Proteomes" id="UP000499080"/>
    </source>
</evidence>
<organism evidence="2 3">
    <name type="scientific">Araneus ventricosus</name>
    <name type="common">Orbweaver spider</name>
    <name type="synonym">Epeira ventricosa</name>
    <dbReference type="NCBI Taxonomy" id="182803"/>
    <lineage>
        <taxon>Eukaryota</taxon>
        <taxon>Metazoa</taxon>
        <taxon>Ecdysozoa</taxon>
        <taxon>Arthropoda</taxon>
        <taxon>Chelicerata</taxon>
        <taxon>Arachnida</taxon>
        <taxon>Araneae</taxon>
        <taxon>Araneomorphae</taxon>
        <taxon>Entelegynae</taxon>
        <taxon>Araneoidea</taxon>
        <taxon>Araneidae</taxon>
        <taxon>Araneus</taxon>
    </lineage>
</organism>
<gene>
    <name evidence="2" type="ORF">AVEN_183650_1</name>
</gene>
<sequence length="186" mass="20805">MQNELSHLDISEFTSFDPCSPRAEAGVDLQLGSRYRLLLENLLAVRVSGVCGSFVLEESPLEQRECLNLCKIFSKSRMLIILDVKGKPWRVEGRESISAQLHELEFRGHKRMRSAHQLPSSHCEQSSKVVPNGSTTYRSASNSLLTRTVDRTPKTFALQGDPSRPPQHPSSKRSTDIVFPAGRDVT</sequence>
<comment type="caution">
    <text evidence="2">The sequence shown here is derived from an EMBL/GenBank/DDBJ whole genome shotgun (WGS) entry which is preliminary data.</text>
</comment>
<dbReference type="AlphaFoldDB" id="A0A4Y2I1B7"/>
<proteinExistence type="predicted"/>
<evidence type="ECO:0000313" key="2">
    <source>
        <dbReference type="EMBL" id="GBM71501.1"/>
    </source>
</evidence>
<feature type="region of interest" description="Disordered" evidence="1">
    <location>
        <begin position="117"/>
        <end position="186"/>
    </location>
</feature>
<protein>
    <submittedName>
        <fullName evidence="2">Uncharacterized protein</fullName>
    </submittedName>
</protein>
<feature type="compositionally biased region" description="Polar residues" evidence="1">
    <location>
        <begin position="117"/>
        <end position="146"/>
    </location>
</feature>